<accession>A0AC60QT61</accession>
<reference evidence="1 2" key="1">
    <citation type="journal article" date="2020" name="Cell">
        <title>Large-Scale Comparative Analyses of Tick Genomes Elucidate Their Genetic Diversity and Vector Capacities.</title>
        <authorList>
            <consortium name="Tick Genome and Microbiome Consortium (TIGMIC)"/>
            <person name="Jia N."/>
            <person name="Wang J."/>
            <person name="Shi W."/>
            <person name="Du L."/>
            <person name="Sun Y."/>
            <person name="Zhan W."/>
            <person name="Jiang J.F."/>
            <person name="Wang Q."/>
            <person name="Zhang B."/>
            <person name="Ji P."/>
            <person name="Bell-Sakyi L."/>
            <person name="Cui X.M."/>
            <person name="Yuan T.T."/>
            <person name="Jiang B.G."/>
            <person name="Yang W.F."/>
            <person name="Lam T.T."/>
            <person name="Chang Q.C."/>
            <person name="Ding S.J."/>
            <person name="Wang X.J."/>
            <person name="Zhu J.G."/>
            <person name="Ruan X.D."/>
            <person name="Zhao L."/>
            <person name="Wei J.T."/>
            <person name="Ye R.Z."/>
            <person name="Que T.C."/>
            <person name="Du C.H."/>
            <person name="Zhou Y.H."/>
            <person name="Cheng J.X."/>
            <person name="Dai P.F."/>
            <person name="Guo W.B."/>
            <person name="Han X.H."/>
            <person name="Huang E.J."/>
            <person name="Li L.F."/>
            <person name="Wei W."/>
            <person name="Gao Y.C."/>
            <person name="Liu J.Z."/>
            <person name="Shao H.Z."/>
            <person name="Wang X."/>
            <person name="Wang C.C."/>
            <person name="Yang T.C."/>
            <person name="Huo Q.B."/>
            <person name="Li W."/>
            <person name="Chen H.Y."/>
            <person name="Chen S.E."/>
            <person name="Zhou L.G."/>
            <person name="Ni X.B."/>
            <person name="Tian J.H."/>
            <person name="Sheng Y."/>
            <person name="Liu T."/>
            <person name="Pan Y.S."/>
            <person name="Xia L.Y."/>
            <person name="Li J."/>
            <person name="Zhao F."/>
            <person name="Cao W.C."/>
        </authorList>
    </citation>
    <scope>NUCLEOTIDE SEQUENCE [LARGE SCALE GENOMIC DNA]</scope>
    <source>
        <strain evidence="1">Iper-2018</strain>
    </source>
</reference>
<organism evidence="1 2">
    <name type="scientific">Ixodes persulcatus</name>
    <name type="common">Taiga tick</name>
    <dbReference type="NCBI Taxonomy" id="34615"/>
    <lineage>
        <taxon>Eukaryota</taxon>
        <taxon>Metazoa</taxon>
        <taxon>Ecdysozoa</taxon>
        <taxon>Arthropoda</taxon>
        <taxon>Chelicerata</taxon>
        <taxon>Arachnida</taxon>
        <taxon>Acari</taxon>
        <taxon>Parasitiformes</taxon>
        <taxon>Ixodida</taxon>
        <taxon>Ixodoidea</taxon>
        <taxon>Ixodidae</taxon>
        <taxon>Ixodinae</taxon>
        <taxon>Ixodes</taxon>
    </lineage>
</organism>
<dbReference type="EMBL" id="JABSTQ010004190">
    <property type="protein sequence ID" value="KAG0442852.1"/>
    <property type="molecule type" value="Genomic_DNA"/>
</dbReference>
<protein>
    <submittedName>
        <fullName evidence="1">Uncharacterized protein</fullName>
    </submittedName>
</protein>
<gene>
    <name evidence="1" type="ORF">HPB47_015552</name>
</gene>
<evidence type="ECO:0000313" key="2">
    <source>
        <dbReference type="Proteomes" id="UP000805193"/>
    </source>
</evidence>
<sequence length="317" mass="35932">MSALLEPFARELQELALGFPCVRNGKTVNTRVFAVVCSVDAVARSAVKNCKQFNGYFGCGWCYHPGGSHYPYLDPAPEQRSEEAYTLEAEEGTPGAPVNGVKGPSLIMKLPRFNPIDGFIPDYQHCVCLGVMRQLLKLWLDTENHDQPWYVGTKLGVMNSILLGILPPTEITRTPRRFEERAFWKASEFRELLLFYGYVVLKPVLPPQYFQHFALLAYGTYLLLKQQVSFQDILEARALLSKFVLQMGRLYGIQHMSYNVHQLLHLSDAVIAWGPLWATSCFPFEGRNAVLLSYFAGTQCVGQQIARTFIRWQELAP</sequence>
<dbReference type="Proteomes" id="UP000805193">
    <property type="component" value="Unassembled WGS sequence"/>
</dbReference>
<name>A0AC60QT61_IXOPE</name>
<keyword evidence="2" id="KW-1185">Reference proteome</keyword>
<evidence type="ECO:0000313" key="1">
    <source>
        <dbReference type="EMBL" id="KAG0442852.1"/>
    </source>
</evidence>
<proteinExistence type="predicted"/>
<comment type="caution">
    <text evidence="1">The sequence shown here is derived from an EMBL/GenBank/DDBJ whole genome shotgun (WGS) entry which is preliminary data.</text>
</comment>